<name>A0A1Y9G8J1_ANOAL</name>
<dbReference type="PANTHER" id="PTHR24373">
    <property type="entry name" value="SLIT RELATED LEUCINE-RICH REPEAT NEURONAL PROTEIN"/>
    <property type="match status" value="1"/>
</dbReference>
<organism evidence="2 3">
    <name type="scientific">Anopheles albimanus</name>
    <name type="common">New world malaria mosquito</name>
    <dbReference type="NCBI Taxonomy" id="7167"/>
    <lineage>
        <taxon>Eukaryota</taxon>
        <taxon>Metazoa</taxon>
        <taxon>Ecdysozoa</taxon>
        <taxon>Arthropoda</taxon>
        <taxon>Hexapoda</taxon>
        <taxon>Insecta</taxon>
        <taxon>Pterygota</taxon>
        <taxon>Neoptera</taxon>
        <taxon>Endopterygota</taxon>
        <taxon>Diptera</taxon>
        <taxon>Nematocera</taxon>
        <taxon>Culicoidea</taxon>
        <taxon>Culicidae</taxon>
        <taxon>Anophelinae</taxon>
        <taxon>Anopheles</taxon>
    </lineage>
</organism>
<proteinExistence type="predicted"/>
<evidence type="ECO:0000256" key="1">
    <source>
        <dbReference type="ARBA" id="ARBA00022729"/>
    </source>
</evidence>
<accession>A0A1Y9G8J1</accession>
<dbReference type="STRING" id="7167.A0A1Y9G8J1"/>
<dbReference type="InterPro" id="IPR050328">
    <property type="entry name" value="Dev_Immune_Receptor"/>
</dbReference>
<dbReference type="OrthoDB" id="676979at2759"/>
<evidence type="ECO:0000313" key="3">
    <source>
        <dbReference type="Proteomes" id="UP000069272"/>
    </source>
</evidence>
<dbReference type="AlphaFoldDB" id="A0A1Y9G8J1"/>
<dbReference type="Gene3D" id="3.80.10.10">
    <property type="entry name" value="Ribonuclease Inhibitor"/>
    <property type="match status" value="1"/>
</dbReference>
<reference evidence="2 3" key="1">
    <citation type="journal article" date="2017" name="G3 (Bethesda)">
        <title>The Physical Genome Mapping of Anopheles albimanus Corrected Scaffold Misassemblies and Identified Interarm Rearrangements in Genus Anopheles.</title>
        <authorList>
            <person name="Artemov G.N."/>
            <person name="Peery A.N."/>
            <person name="Jiang X."/>
            <person name="Tu Z."/>
            <person name="Stegniy V.N."/>
            <person name="Sharakhova M.V."/>
            <person name="Sharakhov I.V."/>
        </authorList>
    </citation>
    <scope>NUCLEOTIDE SEQUENCE [LARGE SCALE GENOMIC DNA]</scope>
    <source>
        <strain evidence="2 3">ALBI9_A</strain>
    </source>
</reference>
<evidence type="ECO:0000313" key="2">
    <source>
        <dbReference type="EnsemblMetazoa" id="AALB016020-PA"/>
    </source>
</evidence>
<dbReference type="PANTHER" id="PTHR24373:SF275">
    <property type="entry name" value="TIR DOMAIN-CONTAINING PROTEIN"/>
    <property type="match status" value="1"/>
</dbReference>
<protein>
    <submittedName>
        <fullName evidence="2">Uncharacterized protein</fullName>
    </submittedName>
</protein>
<dbReference type="VEuPathDB" id="VectorBase:AALB20_038490"/>
<keyword evidence="3" id="KW-1185">Reference proteome</keyword>
<dbReference type="KEGG" id="aali:118456658"/>
<dbReference type="RefSeq" id="XP_035773501.1">
    <property type="nucleotide sequence ID" value="XM_035917608.1"/>
</dbReference>
<reference evidence="2" key="2">
    <citation type="submission" date="2022-08" db="UniProtKB">
        <authorList>
            <consortium name="EnsemblMetazoa"/>
        </authorList>
    </citation>
    <scope>IDENTIFICATION</scope>
    <source>
        <strain evidence="2">STECLA/ALBI9_A</strain>
    </source>
</reference>
<keyword evidence="1" id="KW-0732">Signal</keyword>
<dbReference type="Proteomes" id="UP000069272">
    <property type="component" value="Chromosome 2R"/>
</dbReference>
<dbReference type="VEuPathDB" id="VectorBase:AALB016020"/>
<sequence length="371" mass="41448">MAVRWFFLLKVFSGLAAVAASPIGCSIRHNLPIVSDRQPFPSMYSIVRDRTREQLSPVARYEEVCIIASVTAGTLSIRRTFPAHRTIELFHPMIPFFGPNLFARLNATTVSLELRKGSISELYFGSANHLESLKISDIGLGTFNVVPETNSILRALAIHDRQLSTITPNIRYLEELQLLDLSGCSLTVFQLELVKPMRWLTALNLAENQLELIDTGDDAIVLPELLMFDVQLNRLQEIDRFPEVFPGLKFTRLTQNDWQCEWVGRVRATIWTQNITVLGSDFGCGTRPNNGGLCCTPAERAEERIAITKTMLSVLAELEPSVSSREPNREDSSTGSPLLTVKVFENDTIEGVIGVEMQNVGVYLQEPVRVA</sequence>
<dbReference type="GeneID" id="118456658"/>
<dbReference type="InterPro" id="IPR032675">
    <property type="entry name" value="LRR_dom_sf"/>
</dbReference>
<dbReference type="EnsemblMetazoa" id="AALB016020-RA">
    <property type="protein sequence ID" value="AALB016020-PA"/>
    <property type="gene ID" value="AALB016020"/>
</dbReference>
<dbReference type="SUPFAM" id="SSF52058">
    <property type="entry name" value="L domain-like"/>
    <property type="match status" value="1"/>
</dbReference>